<feature type="transmembrane region" description="Helical" evidence="6">
    <location>
        <begin position="143"/>
        <end position="166"/>
    </location>
</feature>
<sequence length="233" mass="25442">MSKNCIFCRGFLSKIMVENYFNTEAHLESLLILGSITLALMLGAISPGPTFIYVAKNSIAISRKHGLFTALGTGTGAALFGLLAVMGLQAILLAVPSAYIALKVFGGLYLLWLAFKIIKHAKEPMEAMNGTVKTMSYAQAFRLGLITQLSNPKIAIILASIFTALLPKEIPTYFYVVLPMLCFFIDAGWYSLVAVALSAEKPRRVYLKFKKVFDRVAGGVMTLLGLKLIFGMK</sequence>
<evidence type="ECO:0000313" key="7">
    <source>
        <dbReference type="EMBL" id="ESK56198.1"/>
    </source>
</evidence>
<evidence type="ECO:0000256" key="4">
    <source>
        <dbReference type="ARBA" id="ARBA00022989"/>
    </source>
</evidence>
<dbReference type="EMBL" id="AYEV01000010">
    <property type="protein sequence ID" value="ESK56198.1"/>
    <property type="molecule type" value="Genomic_DNA"/>
</dbReference>
<feature type="transmembrane region" description="Helical" evidence="6">
    <location>
        <begin position="67"/>
        <end position="92"/>
    </location>
</feature>
<feature type="transmembrane region" description="Helical" evidence="6">
    <location>
        <begin position="98"/>
        <end position="118"/>
    </location>
</feature>
<dbReference type="PATRIC" id="fig|1120928.5.peg.1224"/>
<dbReference type="STRING" id="202955.GCA_000759995_02295"/>
<dbReference type="Pfam" id="PF01810">
    <property type="entry name" value="LysE"/>
    <property type="match status" value="1"/>
</dbReference>
<dbReference type="AlphaFoldDB" id="V2UN99"/>
<reference evidence="7 8" key="1">
    <citation type="submission" date="2013-10" db="EMBL/GenBank/DDBJ databases">
        <title>The Genome Sequence of Acinetobacter tjernbergiae CIP107465.</title>
        <authorList>
            <consortium name="The Broad Institute Genomics Platform"/>
            <consortium name="The Broad Institute Genome Sequencing Center for Infectious Disease"/>
            <person name="Cerqueira G."/>
            <person name="Feldgarden M."/>
            <person name="Courvalin P."/>
            <person name="Grillot-Courvalin C."/>
            <person name="Clermont D."/>
            <person name="Rocha E."/>
            <person name="Yoon E.-J."/>
            <person name="Nemec A."/>
            <person name="Young S.K."/>
            <person name="Zeng Q."/>
            <person name="Gargeya S."/>
            <person name="Fitzgerald M."/>
            <person name="Abouelleil A."/>
            <person name="Alvarado L."/>
            <person name="Berlin A.M."/>
            <person name="Chapman S.B."/>
            <person name="Gainer-Dewar J."/>
            <person name="Goldberg J."/>
            <person name="Gnerre S."/>
            <person name="Griggs A."/>
            <person name="Gujja S."/>
            <person name="Hansen M."/>
            <person name="Howarth C."/>
            <person name="Imamovic A."/>
            <person name="Ireland A."/>
            <person name="Larimer J."/>
            <person name="McCowan C."/>
            <person name="Murphy C."/>
            <person name="Pearson M."/>
            <person name="Poon T.W."/>
            <person name="Priest M."/>
            <person name="Roberts A."/>
            <person name="Saif S."/>
            <person name="Shea T."/>
            <person name="Sykes S."/>
            <person name="Wortman J."/>
            <person name="Nusbaum C."/>
            <person name="Birren B."/>
        </authorList>
    </citation>
    <scope>NUCLEOTIDE SEQUENCE [LARGE SCALE GENOMIC DNA]</scope>
    <source>
        <strain evidence="7 8">CIP 107465</strain>
    </source>
</reference>
<name>V2UN99_9GAMM</name>
<keyword evidence="8" id="KW-1185">Reference proteome</keyword>
<proteinExistence type="predicted"/>
<keyword evidence="4 6" id="KW-1133">Transmembrane helix</keyword>
<keyword evidence="3 6" id="KW-0812">Transmembrane</keyword>
<dbReference type="PANTHER" id="PTHR30086">
    <property type="entry name" value="ARGININE EXPORTER PROTEIN ARGO"/>
    <property type="match status" value="1"/>
</dbReference>
<evidence type="ECO:0000256" key="5">
    <source>
        <dbReference type="ARBA" id="ARBA00023136"/>
    </source>
</evidence>
<organism evidence="7 8">
    <name type="scientific">Acinetobacter tjernbergiae DSM 14971 = CIP 107465</name>
    <dbReference type="NCBI Taxonomy" id="1120928"/>
    <lineage>
        <taxon>Bacteria</taxon>
        <taxon>Pseudomonadati</taxon>
        <taxon>Pseudomonadota</taxon>
        <taxon>Gammaproteobacteria</taxon>
        <taxon>Moraxellales</taxon>
        <taxon>Moraxellaceae</taxon>
        <taxon>Acinetobacter</taxon>
    </lineage>
</organism>
<dbReference type="PANTHER" id="PTHR30086:SF20">
    <property type="entry name" value="ARGININE EXPORTER PROTEIN ARGO-RELATED"/>
    <property type="match status" value="1"/>
</dbReference>
<evidence type="ECO:0000313" key="8">
    <source>
        <dbReference type="Proteomes" id="UP000017404"/>
    </source>
</evidence>
<comment type="subcellular location">
    <subcellularLocation>
        <location evidence="1">Cell membrane</location>
        <topology evidence="1">Multi-pass membrane protein</topology>
    </subcellularLocation>
</comment>
<comment type="caution">
    <text evidence="7">The sequence shown here is derived from an EMBL/GenBank/DDBJ whole genome shotgun (WGS) entry which is preliminary data.</text>
</comment>
<feature type="transmembrane region" description="Helical" evidence="6">
    <location>
        <begin position="30"/>
        <end position="55"/>
    </location>
</feature>
<evidence type="ECO:0000256" key="3">
    <source>
        <dbReference type="ARBA" id="ARBA00022692"/>
    </source>
</evidence>
<evidence type="ECO:0000256" key="6">
    <source>
        <dbReference type="SAM" id="Phobius"/>
    </source>
</evidence>
<keyword evidence="5 6" id="KW-0472">Membrane</keyword>
<evidence type="ECO:0000256" key="1">
    <source>
        <dbReference type="ARBA" id="ARBA00004651"/>
    </source>
</evidence>
<accession>V2UN99</accession>
<evidence type="ECO:0000256" key="2">
    <source>
        <dbReference type="ARBA" id="ARBA00022475"/>
    </source>
</evidence>
<dbReference type="InterPro" id="IPR001123">
    <property type="entry name" value="LeuE-type"/>
</dbReference>
<dbReference type="GO" id="GO:0005886">
    <property type="term" value="C:plasma membrane"/>
    <property type="evidence" value="ECO:0007669"/>
    <property type="project" value="UniProtKB-SubCell"/>
</dbReference>
<protein>
    <recommendedName>
        <fullName evidence="9">Threonine efflux protein</fullName>
    </recommendedName>
</protein>
<gene>
    <name evidence="7" type="ORF">F990_01196</name>
</gene>
<evidence type="ECO:0008006" key="9">
    <source>
        <dbReference type="Google" id="ProtNLM"/>
    </source>
</evidence>
<feature type="transmembrane region" description="Helical" evidence="6">
    <location>
        <begin position="172"/>
        <end position="200"/>
    </location>
</feature>
<keyword evidence="2" id="KW-1003">Cell membrane</keyword>
<dbReference type="Proteomes" id="UP000017404">
    <property type="component" value="Unassembled WGS sequence"/>
</dbReference>
<dbReference type="GO" id="GO:0015171">
    <property type="term" value="F:amino acid transmembrane transporter activity"/>
    <property type="evidence" value="ECO:0007669"/>
    <property type="project" value="TreeGrafter"/>
</dbReference>
<dbReference type="eggNOG" id="COG1280">
    <property type="taxonomic scope" value="Bacteria"/>
</dbReference>